<organism evidence="1 2">
    <name type="scientific">Oryctolagus cuniculus</name>
    <name type="common">Rabbit</name>
    <dbReference type="NCBI Taxonomy" id="9986"/>
    <lineage>
        <taxon>Eukaryota</taxon>
        <taxon>Metazoa</taxon>
        <taxon>Chordata</taxon>
        <taxon>Craniata</taxon>
        <taxon>Vertebrata</taxon>
        <taxon>Euteleostomi</taxon>
        <taxon>Mammalia</taxon>
        <taxon>Eutheria</taxon>
        <taxon>Euarchontoglires</taxon>
        <taxon>Glires</taxon>
        <taxon>Lagomorpha</taxon>
        <taxon>Leporidae</taxon>
        <taxon>Oryctolagus</taxon>
    </lineage>
</organism>
<dbReference type="Proteomes" id="UP000001811">
    <property type="component" value="Chromosome 8"/>
</dbReference>
<dbReference type="Ensembl" id="ENSOCUT00000063737.1">
    <property type="protein sequence ID" value="ENSOCUP00000040015.1"/>
    <property type="gene ID" value="ENSOCUG00000038996.1"/>
</dbReference>
<evidence type="ECO:0000313" key="2">
    <source>
        <dbReference type="Proteomes" id="UP000001811"/>
    </source>
</evidence>
<reference evidence="1" key="3">
    <citation type="submission" date="2025-09" db="UniProtKB">
        <authorList>
            <consortium name="Ensembl"/>
        </authorList>
    </citation>
    <scope>IDENTIFICATION</scope>
    <source>
        <strain evidence="1">Thorbecke</strain>
    </source>
</reference>
<dbReference type="Bgee" id="ENSOCUG00000038996">
    <property type="expression patterns" value="Expressed in ovary and 7 other cell types or tissues"/>
</dbReference>
<evidence type="ECO:0000313" key="1">
    <source>
        <dbReference type="Ensembl" id="ENSOCUP00000040015.1"/>
    </source>
</evidence>
<reference evidence="1" key="2">
    <citation type="submission" date="2025-08" db="UniProtKB">
        <authorList>
            <consortium name="Ensembl"/>
        </authorList>
    </citation>
    <scope>IDENTIFICATION</scope>
    <source>
        <strain evidence="1">Thorbecke</strain>
    </source>
</reference>
<accession>A0A5F9D3S4</accession>
<dbReference type="InParanoid" id="A0A5F9D3S4"/>
<name>A0A5F9D3S4_RABIT</name>
<dbReference type="AlphaFoldDB" id="A0A5F9D3S4"/>
<sequence length="66" mass="7953">VVTLFPLDIRHYNGNMMYVYVHFPRIFLRPNCDHMCMIKIIFNSLPMKIFWEKLCIPSLHPYPLLA</sequence>
<dbReference type="EMBL" id="AAGW02051823">
    <property type="status" value="NOT_ANNOTATED_CDS"/>
    <property type="molecule type" value="Genomic_DNA"/>
</dbReference>
<reference evidence="1 2" key="1">
    <citation type="journal article" date="2011" name="Nature">
        <title>A high-resolution map of human evolutionary constraint using 29 mammals.</title>
        <authorList>
            <person name="Lindblad-Toh K."/>
            <person name="Garber M."/>
            <person name="Zuk O."/>
            <person name="Lin M.F."/>
            <person name="Parker B.J."/>
            <person name="Washietl S."/>
            <person name="Kheradpour P."/>
            <person name="Ernst J."/>
            <person name="Jordan G."/>
            <person name="Mauceli E."/>
            <person name="Ward L.D."/>
            <person name="Lowe C.B."/>
            <person name="Holloway A.K."/>
            <person name="Clamp M."/>
            <person name="Gnerre S."/>
            <person name="Alfoldi J."/>
            <person name="Beal K."/>
            <person name="Chang J."/>
            <person name="Clawson H."/>
            <person name="Cuff J."/>
            <person name="Di Palma F."/>
            <person name="Fitzgerald S."/>
            <person name="Flicek P."/>
            <person name="Guttman M."/>
            <person name="Hubisz M.J."/>
            <person name="Jaffe D.B."/>
            <person name="Jungreis I."/>
            <person name="Kent W.J."/>
            <person name="Kostka D."/>
            <person name="Lara M."/>
            <person name="Martins A.L."/>
            <person name="Massingham T."/>
            <person name="Moltke I."/>
            <person name="Raney B.J."/>
            <person name="Rasmussen M.D."/>
            <person name="Robinson J."/>
            <person name="Stark A."/>
            <person name="Vilella A.J."/>
            <person name="Wen J."/>
            <person name="Xie X."/>
            <person name="Zody M.C."/>
            <person name="Baldwin J."/>
            <person name="Bloom T."/>
            <person name="Chin C.W."/>
            <person name="Heiman D."/>
            <person name="Nicol R."/>
            <person name="Nusbaum C."/>
            <person name="Young S."/>
            <person name="Wilkinson J."/>
            <person name="Worley K.C."/>
            <person name="Kovar C.L."/>
            <person name="Muzny D.M."/>
            <person name="Gibbs R.A."/>
            <person name="Cree A."/>
            <person name="Dihn H.H."/>
            <person name="Fowler G."/>
            <person name="Jhangiani S."/>
            <person name="Joshi V."/>
            <person name="Lee S."/>
            <person name="Lewis L.R."/>
            <person name="Nazareth L.V."/>
            <person name="Okwuonu G."/>
            <person name="Santibanez J."/>
            <person name="Warren W.C."/>
            <person name="Mardis E.R."/>
            <person name="Weinstock G.M."/>
            <person name="Wilson R.K."/>
            <person name="Delehaunty K."/>
            <person name="Dooling D."/>
            <person name="Fronik C."/>
            <person name="Fulton L."/>
            <person name="Fulton B."/>
            <person name="Graves T."/>
            <person name="Minx P."/>
            <person name="Sodergren E."/>
            <person name="Birney E."/>
            <person name="Margulies E.H."/>
            <person name="Herrero J."/>
            <person name="Green E.D."/>
            <person name="Haussler D."/>
            <person name="Siepel A."/>
            <person name="Goldman N."/>
            <person name="Pollard K.S."/>
            <person name="Pedersen J.S."/>
            <person name="Lander E.S."/>
            <person name="Kellis M."/>
        </authorList>
    </citation>
    <scope>NUCLEOTIDE SEQUENCE [LARGE SCALE GENOMIC DNA]</scope>
    <source>
        <strain evidence="1 2">Thorbecke inbred</strain>
    </source>
</reference>
<proteinExistence type="predicted"/>
<keyword evidence="2" id="KW-1185">Reference proteome</keyword>
<protein>
    <submittedName>
        <fullName evidence="1">Uncharacterized protein</fullName>
    </submittedName>
</protein>